<protein>
    <recommendedName>
        <fullName evidence="3">NACHT domain-containing protein</fullName>
    </recommendedName>
</protein>
<dbReference type="RefSeq" id="WP_121220799.1">
    <property type="nucleotide sequence ID" value="NZ_JBIUBA010000002.1"/>
</dbReference>
<sequence length="1040" mass="109965">MVEHHNDVGGTAFGPVVQARDISGDVHISHTPTPLARSRYREQVRQIAPPELLGRAAEMAWLHRFCTDDDVPHDYLWWRAPKWAGKSALMACFVLDPPPGVRVVSFFVTGRLAGQDHRAAFVDVLVEQLAELLGEPMPVAVSEATREAHLIGMVTEAAQLCRDRGERLVLVVDGLDEDRGLVVGARSHSIAALLPTRLAAGMRVVVTSRPNPPPPADVGPHHPLRDPAVAHDLPPSPHALVLRDDMELELDRLLGGDPAARDLLGLLTAAGGGLSARDLGELTGRGERDVRALLRTVAGRTFDVRPGHWHPETAIYLLGHEELQTTAEEGFGPAGLAGYRARLHAWADRHRAAGWPEDTPEYLLRGYFRLLVATGEVARVVACAIDPARHDRMLSLSGSDLGALGEITAAQAAVLATAEPDAVVLARLSYHRERLTDRNATIPSRLPALWAALGRTRRVEVPADPASAVALCVALAERGQFDRADEVLRGVDGIEHRDEALAGIAVALARHGAVADALVVVDRVFGGVDRAVATAELAVVTHRDEIAGQARALLEALAEHNAGASGKAAARLAGAAAALGDLALARRFLQAVDEPRWGSRARAAIARAGDPDAAELIDTADRLAEGITDPDLKAAALADLAVATDDLDRLARAERAGPLGPDAVAHVVRAAALLGRWEHAETLCGTLAPGSPAVLVALGEAAASAGRTAAAERIAAVAEGMARDFVDDRRRDAALAALVAANDEIGDTEAVRALLDVVEAEGRGTPRTTAPDPPDPDRGPLALDDLIRRTPNAFTRARGLLALARTNRSLLFRATAAIEEIQGAAHRVRLDAAVVTTMAGLGDLDQAVAHARSVGTSVAMVAAVKAVAATEDFDRALSLVGEITDPVRAWEARGFVVKAVAVAGDVPRALSLLADLPAGRYRDKLVEALAAITTGSSRSWVADLLPWADRIADAPRRARTVSHLITAALRHGDRTRARSLVDTVEPPALQARAWAALLDDPGAHAAAHILHLLDWPAALPLVAARHPEVVQALTADVLGR</sequence>
<comment type="caution">
    <text evidence="1">The sequence shown here is derived from an EMBL/GenBank/DDBJ whole genome shotgun (WGS) entry which is preliminary data.</text>
</comment>
<dbReference type="OrthoDB" id="3261206at2"/>
<accession>A0A495XCF5</accession>
<name>A0A495XCF5_9PSEU</name>
<dbReference type="InterPro" id="IPR011990">
    <property type="entry name" value="TPR-like_helical_dom_sf"/>
</dbReference>
<dbReference type="EMBL" id="RBXR01000001">
    <property type="protein sequence ID" value="RKT69218.1"/>
    <property type="molecule type" value="Genomic_DNA"/>
</dbReference>
<reference evidence="1 2" key="1">
    <citation type="submission" date="2018-10" db="EMBL/GenBank/DDBJ databases">
        <title>Sequencing the genomes of 1000 actinobacteria strains.</title>
        <authorList>
            <person name="Klenk H.-P."/>
        </authorList>
    </citation>
    <scope>NUCLEOTIDE SEQUENCE [LARGE SCALE GENOMIC DNA]</scope>
    <source>
        <strain evidence="1 2">DSM 43911</strain>
    </source>
</reference>
<evidence type="ECO:0000313" key="2">
    <source>
        <dbReference type="Proteomes" id="UP000272729"/>
    </source>
</evidence>
<evidence type="ECO:0008006" key="3">
    <source>
        <dbReference type="Google" id="ProtNLM"/>
    </source>
</evidence>
<dbReference type="Gene3D" id="1.25.40.10">
    <property type="entry name" value="Tetratricopeptide repeat domain"/>
    <property type="match status" value="1"/>
</dbReference>
<proteinExistence type="predicted"/>
<dbReference type="AlphaFoldDB" id="A0A495XCF5"/>
<dbReference type="Proteomes" id="UP000272729">
    <property type="component" value="Unassembled WGS sequence"/>
</dbReference>
<keyword evidence="2" id="KW-1185">Reference proteome</keyword>
<organism evidence="1 2">
    <name type="scientific">Saccharothrix variisporea</name>
    <dbReference type="NCBI Taxonomy" id="543527"/>
    <lineage>
        <taxon>Bacteria</taxon>
        <taxon>Bacillati</taxon>
        <taxon>Actinomycetota</taxon>
        <taxon>Actinomycetes</taxon>
        <taxon>Pseudonocardiales</taxon>
        <taxon>Pseudonocardiaceae</taxon>
        <taxon>Saccharothrix</taxon>
    </lineage>
</organism>
<evidence type="ECO:0000313" key="1">
    <source>
        <dbReference type="EMBL" id="RKT69218.1"/>
    </source>
</evidence>
<gene>
    <name evidence="1" type="ORF">DFJ66_2415</name>
</gene>